<accession>A0A1E3L3Q6</accession>
<evidence type="ECO:0000313" key="1">
    <source>
        <dbReference type="EMBL" id="ODP28283.1"/>
    </source>
</evidence>
<sequence length="54" mass="6231">MLYFLLSITLERRPLGSYSIIHSFGEDGRSLSKNEYLYYGEMPLLPLSPDGYRA</sequence>
<name>A0A1E3L3Q6_9BACL</name>
<dbReference type="AlphaFoldDB" id="A0A1E3L3Q6"/>
<organism evidence="1 2">
    <name type="scientific">Paenibacillus nuruki</name>
    <dbReference type="NCBI Taxonomy" id="1886670"/>
    <lineage>
        <taxon>Bacteria</taxon>
        <taxon>Bacillati</taxon>
        <taxon>Bacillota</taxon>
        <taxon>Bacilli</taxon>
        <taxon>Bacillales</taxon>
        <taxon>Paenibacillaceae</taxon>
        <taxon>Paenibacillus</taxon>
    </lineage>
</organism>
<gene>
    <name evidence="1" type="ORF">PTI45_02273</name>
</gene>
<dbReference type="RefSeq" id="WP_161594256.1">
    <property type="nucleotide sequence ID" value="NZ_MDER01000039.1"/>
</dbReference>
<dbReference type="Proteomes" id="UP000094578">
    <property type="component" value="Unassembled WGS sequence"/>
</dbReference>
<protein>
    <submittedName>
        <fullName evidence="1">Uncharacterized protein</fullName>
    </submittedName>
</protein>
<dbReference type="EMBL" id="MDER01000039">
    <property type="protein sequence ID" value="ODP28283.1"/>
    <property type="molecule type" value="Genomic_DNA"/>
</dbReference>
<reference evidence="1 2" key="1">
    <citation type="submission" date="2016-08" db="EMBL/GenBank/DDBJ databases">
        <title>Genome sequencing of Paenibacillus sp. TI45-13ar, isolated from Korean traditional nuruk.</title>
        <authorList>
            <person name="Kim S.-J."/>
        </authorList>
    </citation>
    <scope>NUCLEOTIDE SEQUENCE [LARGE SCALE GENOMIC DNA]</scope>
    <source>
        <strain evidence="1 2">TI45-13ar</strain>
    </source>
</reference>
<keyword evidence="2" id="KW-1185">Reference proteome</keyword>
<comment type="caution">
    <text evidence="1">The sequence shown here is derived from an EMBL/GenBank/DDBJ whole genome shotgun (WGS) entry which is preliminary data.</text>
</comment>
<evidence type="ECO:0000313" key="2">
    <source>
        <dbReference type="Proteomes" id="UP000094578"/>
    </source>
</evidence>
<dbReference type="STRING" id="1886670.PTI45_02273"/>
<proteinExistence type="predicted"/>